<protein>
    <submittedName>
        <fullName evidence="2">Uncharacterized protein</fullName>
    </submittedName>
</protein>
<dbReference type="OrthoDB" id="4485278at2"/>
<gene>
    <name evidence="2" type="ORF">MRAB57_4003</name>
</gene>
<keyword evidence="3" id="KW-1185">Reference proteome</keyword>
<reference evidence="2 3" key="1">
    <citation type="submission" date="2017-01" db="EMBL/GenBank/DDBJ databases">
        <authorList>
            <consortium name="Urmite Genomes"/>
        </authorList>
    </citation>
    <scope>NUCLEOTIDE SEQUENCE [LARGE SCALE GENOMIC DNA]</scope>
    <source>
        <strain evidence="2 3">AB57</strain>
    </source>
</reference>
<dbReference type="RefSeq" id="WP_077088898.1">
    <property type="nucleotide sequence ID" value="NZ_LT721901.1"/>
</dbReference>
<organism evidence="2 3">
    <name type="scientific">Mycobacterium rhizamassiliense</name>
    <dbReference type="NCBI Taxonomy" id="1841860"/>
    <lineage>
        <taxon>Bacteria</taxon>
        <taxon>Bacillati</taxon>
        <taxon>Actinomycetota</taxon>
        <taxon>Actinomycetes</taxon>
        <taxon>Mycobacteriales</taxon>
        <taxon>Mycobacteriaceae</taxon>
        <taxon>Mycobacterium</taxon>
    </lineage>
</organism>
<feature type="compositionally biased region" description="Basic and acidic residues" evidence="1">
    <location>
        <begin position="16"/>
        <end position="42"/>
    </location>
</feature>
<name>A0A2U3NXE6_9MYCO</name>
<sequence>MTVQDDKAAGQTEEDGGNKDEGRADGSTSEKPEPDEDDKKAAAEMMSAFEERPTVVLPGSGGAVSGTAVNDWLDEDGKPKFNNEVEGVNSDDGPSDEDKQAQIEKDMALNDELRKAAAEDDKGEKR</sequence>
<feature type="region of interest" description="Disordered" evidence="1">
    <location>
        <begin position="1"/>
        <end position="99"/>
    </location>
</feature>
<accession>A0A2U3NXE6</accession>
<proteinExistence type="predicted"/>
<dbReference type="Proteomes" id="UP000240988">
    <property type="component" value="Unassembled WGS sequence"/>
</dbReference>
<evidence type="ECO:0000313" key="3">
    <source>
        <dbReference type="Proteomes" id="UP000240988"/>
    </source>
</evidence>
<dbReference type="STRING" id="1841860.GCA_900157375_04006"/>
<dbReference type="AlphaFoldDB" id="A0A2U3NXE6"/>
<evidence type="ECO:0000313" key="2">
    <source>
        <dbReference type="EMBL" id="SPM36164.1"/>
    </source>
</evidence>
<evidence type="ECO:0000256" key="1">
    <source>
        <dbReference type="SAM" id="MobiDB-lite"/>
    </source>
</evidence>
<dbReference type="EMBL" id="FUFA01000005">
    <property type="protein sequence ID" value="SPM36164.1"/>
    <property type="molecule type" value="Genomic_DNA"/>
</dbReference>